<dbReference type="Pfam" id="PF04365">
    <property type="entry name" value="BrnT_toxin"/>
    <property type="match status" value="1"/>
</dbReference>
<evidence type="ECO:0008006" key="3">
    <source>
        <dbReference type="Google" id="ProtNLM"/>
    </source>
</evidence>
<evidence type="ECO:0000313" key="1">
    <source>
        <dbReference type="EMBL" id="OGI57739.1"/>
    </source>
</evidence>
<accession>A0A1F6UK36</accession>
<protein>
    <recommendedName>
        <fullName evidence="3">BrnT family toxin</fullName>
    </recommendedName>
</protein>
<dbReference type="InterPro" id="IPR007460">
    <property type="entry name" value="BrnT_toxin"/>
</dbReference>
<dbReference type="Proteomes" id="UP000177950">
    <property type="component" value="Unassembled WGS sequence"/>
</dbReference>
<organism evidence="1 2">
    <name type="scientific">Candidatus Muproteobacteria bacterium RBG_19FT_COMBO_61_10</name>
    <dbReference type="NCBI Taxonomy" id="1817761"/>
    <lineage>
        <taxon>Bacteria</taxon>
        <taxon>Pseudomonadati</taxon>
        <taxon>Pseudomonadota</taxon>
        <taxon>Candidatus Muproteobacteria</taxon>
    </lineage>
</organism>
<reference evidence="1 2" key="1">
    <citation type="journal article" date="2016" name="Nat. Commun.">
        <title>Thousands of microbial genomes shed light on interconnected biogeochemical processes in an aquifer system.</title>
        <authorList>
            <person name="Anantharaman K."/>
            <person name="Brown C.T."/>
            <person name="Hug L.A."/>
            <person name="Sharon I."/>
            <person name="Castelle C.J."/>
            <person name="Probst A.J."/>
            <person name="Thomas B.C."/>
            <person name="Singh A."/>
            <person name="Wilkins M.J."/>
            <person name="Karaoz U."/>
            <person name="Brodie E.L."/>
            <person name="Williams K.H."/>
            <person name="Hubbard S.S."/>
            <person name="Banfield J.F."/>
        </authorList>
    </citation>
    <scope>NUCLEOTIDE SEQUENCE [LARGE SCALE GENOMIC DNA]</scope>
</reference>
<gene>
    <name evidence="1" type="ORF">A2V58_09265</name>
</gene>
<proteinExistence type="predicted"/>
<dbReference type="EMBL" id="MFSV01000115">
    <property type="protein sequence ID" value="OGI57739.1"/>
    <property type="molecule type" value="Genomic_DNA"/>
</dbReference>
<dbReference type="InterPro" id="IPR038573">
    <property type="entry name" value="BrnT_sf"/>
</dbReference>
<evidence type="ECO:0000313" key="2">
    <source>
        <dbReference type="Proteomes" id="UP000177950"/>
    </source>
</evidence>
<name>A0A1F6UK36_9PROT</name>
<dbReference type="AlphaFoldDB" id="A0A1F6UK36"/>
<dbReference type="Gene3D" id="3.10.450.530">
    <property type="entry name" value="Ribonuclease toxin, BrnT, of type II toxin-antitoxin system"/>
    <property type="match status" value="1"/>
</dbReference>
<comment type="caution">
    <text evidence="1">The sequence shown here is derived from an EMBL/GenBank/DDBJ whole genome shotgun (WGS) entry which is preliminary data.</text>
</comment>
<sequence length="93" mass="10861">MHVEWDENKNLTNQSKHGVSFGLAQEVFGDPLALSRFDRFEDGEGRWQTLGIIERVVLLLVIHTVRHHEDEEIIRIISARKATAHERRQYEKG</sequence>